<reference evidence="1" key="1">
    <citation type="submission" date="2023-11" db="EMBL/GenBank/DDBJ databases">
        <authorList>
            <person name="Poullet M."/>
        </authorList>
    </citation>
    <scope>NUCLEOTIDE SEQUENCE</scope>
    <source>
        <strain evidence="1">E1834</strain>
    </source>
</reference>
<organism evidence="1 2">
    <name type="scientific">Meloidogyne enterolobii</name>
    <name type="common">Root-knot nematode worm</name>
    <name type="synonym">Meloidogyne mayaguensis</name>
    <dbReference type="NCBI Taxonomy" id="390850"/>
    <lineage>
        <taxon>Eukaryota</taxon>
        <taxon>Metazoa</taxon>
        <taxon>Ecdysozoa</taxon>
        <taxon>Nematoda</taxon>
        <taxon>Chromadorea</taxon>
        <taxon>Rhabditida</taxon>
        <taxon>Tylenchina</taxon>
        <taxon>Tylenchomorpha</taxon>
        <taxon>Tylenchoidea</taxon>
        <taxon>Meloidogynidae</taxon>
        <taxon>Meloidogyninae</taxon>
        <taxon>Meloidogyne</taxon>
    </lineage>
</organism>
<evidence type="ECO:0000313" key="2">
    <source>
        <dbReference type="Proteomes" id="UP001497535"/>
    </source>
</evidence>
<gene>
    <name evidence="1" type="ORF">MENTE1834_LOCUS7279</name>
</gene>
<dbReference type="Proteomes" id="UP001497535">
    <property type="component" value="Unassembled WGS sequence"/>
</dbReference>
<name>A0ACB0Y4C2_MELEN</name>
<proteinExistence type="predicted"/>
<evidence type="ECO:0000313" key="1">
    <source>
        <dbReference type="EMBL" id="CAK5030646.1"/>
    </source>
</evidence>
<keyword evidence="2" id="KW-1185">Reference proteome</keyword>
<accession>A0ACB0Y4C2</accession>
<comment type="caution">
    <text evidence="1">The sequence shown here is derived from an EMBL/GenBank/DDBJ whole genome shotgun (WGS) entry which is preliminary data.</text>
</comment>
<dbReference type="EMBL" id="CAVMJV010000005">
    <property type="protein sequence ID" value="CAK5030646.1"/>
    <property type="molecule type" value="Genomic_DNA"/>
</dbReference>
<protein>
    <submittedName>
        <fullName evidence="1">Uncharacterized protein</fullName>
    </submittedName>
</protein>
<sequence length="70" mass="7815">MFHFFAKSTIPCALSIFCPKCPFSAQKHILHFHMLFPFAVVHILHILSIPFSAQEPQDRQSITSASGATS</sequence>